<keyword evidence="1" id="KW-1133">Transmembrane helix</keyword>
<sequence length="126" mass="12737">MSGPVKAVRVLMFVVAGLTFLTTLAFLAADGLSADTIGAAIWSAAPGVVSLVLALRIPGGGPALRRGIIALEIVYILLALGRIGQGDPRGLPNLVIPIVLLVLLFRPAVKGHFSGTAGPAGAGSYL</sequence>
<evidence type="ECO:0000313" key="3">
    <source>
        <dbReference type="Proteomes" id="UP000475532"/>
    </source>
</evidence>
<dbReference type="Proteomes" id="UP000475532">
    <property type="component" value="Unassembled WGS sequence"/>
</dbReference>
<evidence type="ECO:0008006" key="4">
    <source>
        <dbReference type="Google" id="ProtNLM"/>
    </source>
</evidence>
<accession>A0A6L9QP93</accession>
<feature type="transmembrane region" description="Helical" evidence="1">
    <location>
        <begin position="34"/>
        <end position="55"/>
    </location>
</feature>
<feature type="transmembrane region" description="Helical" evidence="1">
    <location>
        <begin position="7"/>
        <end position="28"/>
    </location>
</feature>
<evidence type="ECO:0000313" key="2">
    <source>
        <dbReference type="EMBL" id="NEA27309.1"/>
    </source>
</evidence>
<comment type="caution">
    <text evidence="2">The sequence shown here is derived from an EMBL/GenBank/DDBJ whole genome shotgun (WGS) entry which is preliminary data.</text>
</comment>
<organism evidence="2 3">
    <name type="scientific">Actinomadura bangladeshensis</name>
    <dbReference type="NCBI Taxonomy" id="453573"/>
    <lineage>
        <taxon>Bacteria</taxon>
        <taxon>Bacillati</taxon>
        <taxon>Actinomycetota</taxon>
        <taxon>Actinomycetes</taxon>
        <taxon>Streptosporangiales</taxon>
        <taxon>Thermomonosporaceae</taxon>
        <taxon>Actinomadura</taxon>
    </lineage>
</organism>
<feature type="transmembrane region" description="Helical" evidence="1">
    <location>
        <begin position="90"/>
        <end position="109"/>
    </location>
</feature>
<name>A0A6L9QP93_9ACTN</name>
<reference evidence="2 3" key="1">
    <citation type="submission" date="2020-01" db="EMBL/GenBank/DDBJ databases">
        <title>Insect and environment-associated Actinomycetes.</title>
        <authorList>
            <person name="Currrie C."/>
            <person name="Chevrette M."/>
            <person name="Carlson C."/>
            <person name="Stubbendieck R."/>
            <person name="Wendt-Pienkowski E."/>
        </authorList>
    </citation>
    <scope>NUCLEOTIDE SEQUENCE [LARGE SCALE GENOMIC DNA]</scope>
    <source>
        <strain evidence="2 3">SID10258</strain>
    </source>
</reference>
<gene>
    <name evidence="2" type="ORF">G3I70_33155</name>
</gene>
<feature type="transmembrane region" description="Helical" evidence="1">
    <location>
        <begin position="67"/>
        <end position="84"/>
    </location>
</feature>
<evidence type="ECO:0000256" key="1">
    <source>
        <dbReference type="SAM" id="Phobius"/>
    </source>
</evidence>
<dbReference type="EMBL" id="JAAGLI010000912">
    <property type="protein sequence ID" value="NEA27309.1"/>
    <property type="molecule type" value="Genomic_DNA"/>
</dbReference>
<dbReference type="RefSeq" id="WP_163061675.1">
    <property type="nucleotide sequence ID" value="NZ_JAAGLI010000912.1"/>
</dbReference>
<keyword evidence="1" id="KW-0812">Transmembrane</keyword>
<keyword evidence="1" id="KW-0472">Membrane</keyword>
<dbReference type="AlphaFoldDB" id="A0A6L9QP93"/>
<proteinExistence type="predicted"/>
<protein>
    <recommendedName>
        <fullName evidence="4">DUF2568 domain-containing protein</fullName>
    </recommendedName>
</protein>